<evidence type="ECO:0000313" key="8">
    <source>
        <dbReference type="EMBL" id="VEH70823.1"/>
    </source>
</evidence>
<evidence type="ECO:0000256" key="7">
    <source>
        <dbReference type="HAMAP-Rule" id="MF_01057"/>
    </source>
</evidence>
<dbReference type="GO" id="GO:0043527">
    <property type="term" value="C:tRNA methyltransferase complex"/>
    <property type="evidence" value="ECO:0007669"/>
    <property type="project" value="TreeGrafter"/>
</dbReference>
<keyword evidence="4 7" id="KW-0808">Transferase</keyword>
<feature type="binding site" evidence="7">
    <location>
        <position position="144"/>
    </location>
    <ligand>
        <name>S-adenosyl-L-methionine</name>
        <dbReference type="ChEBI" id="CHEBI:59789"/>
    </ligand>
</feature>
<dbReference type="NCBIfam" id="TIGR00091">
    <property type="entry name" value="tRNA (guanosine(46)-N7)-methyltransferase TrmB"/>
    <property type="match status" value="1"/>
</dbReference>
<dbReference type="AlphaFoldDB" id="A0A448N0B8"/>
<organism evidence="8 9">
    <name type="scientific">Arachnia propionica</name>
    <dbReference type="NCBI Taxonomy" id="1750"/>
    <lineage>
        <taxon>Bacteria</taxon>
        <taxon>Bacillati</taxon>
        <taxon>Actinomycetota</taxon>
        <taxon>Actinomycetes</taxon>
        <taxon>Propionibacteriales</taxon>
        <taxon>Propionibacteriaceae</taxon>
        <taxon>Arachnia</taxon>
    </lineage>
</organism>
<accession>A0A448N0B8</accession>
<dbReference type="EMBL" id="LR134406">
    <property type="protein sequence ID" value="VEH70823.1"/>
    <property type="molecule type" value="Genomic_DNA"/>
</dbReference>
<feature type="binding site" evidence="7">
    <location>
        <position position="180"/>
    </location>
    <ligand>
        <name>substrate</name>
    </ligand>
</feature>
<evidence type="ECO:0000256" key="3">
    <source>
        <dbReference type="ARBA" id="ARBA00022603"/>
    </source>
</evidence>
<dbReference type="Pfam" id="PF02390">
    <property type="entry name" value="Methyltransf_4"/>
    <property type="match status" value="1"/>
</dbReference>
<protein>
    <recommendedName>
        <fullName evidence="7">tRNA (guanine-N(7)-)-methyltransferase</fullName>
        <ecNumber evidence="7">2.1.1.33</ecNumber>
    </recommendedName>
    <alternativeName>
        <fullName evidence="7">tRNA (guanine(46)-N(7))-methyltransferase</fullName>
    </alternativeName>
    <alternativeName>
        <fullName evidence="7">tRNA(m7G46)-methyltransferase</fullName>
    </alternativeName>
</protein>
<feature type="binding site" evidence="7">
    <location>
        <position position="69"/>
    </location>
    <ligand>
        <name>S-adenosyl-L-methionine</name>
        <dbReference type="ChEBI" id="CHEBI:59789"/>
    </ligand>
</feature>
<dbReference type="GO" id="GO:0008176">
    <property type="term" value="F:tRNA (guanine(46)-N7)-methyltransferase activity"/>
    <property type="evidence" value="ECO:0007669"/>
    <property type="project" value="UniProtKB-UniRule"/>
</dbReference>
<dbReference type="Proteomes" id="UP000273044">
    <property type="component" value="Chromosome"/>
</dbReference>
<comment type="catalytic activity">
    <reaction evidence="1 7">
        <text>guanosine(46) in tRNA + S-adenosyl-L-methionine = N(7)-methylguanosine(46) in tRNA + S-adenosyl-L-homocysteine</text>
        <dbReference type="Rhea" id="RHEA:42708"/>
        <dbReference type="Rhea" id="RHEA-COMP:10188"/>
        <dbReference type="Rhea" id="RHEA-COMP:10189"/>
        <dbReference type="ChEBI" id="CHEBI:57856"/>
        <dbReference type="ChEBI" id="CHEBI:59789"/>
        <dbReference type="ChEBI" id="CHEBI:74269"/>
        <dbReference type="ChEBI" id="CHEBI:74480"/>
        <dbReference type="EC" id="2.1.1.33"/>
    </reaction>
</comment>
<comment type="caution">
    <text evidence="7">Lacks conserved residue(s) required for the propagation of feature annotation.</text>
</comment>
<comment type="similarity">
    <text evidence="7">Belongs to the class I-like SAM-binding methyltransferase superfamily. TrmB family.</text>
</comment>
<evidence type="ECO:0000256" key="1">
    <source>
        <dbReference type="ARBA" id="ARBA00000142"/>
    </source>
</evidence>
<proteinExistence type="inferred from homology"/>
<dbReference type="UniPathway" id="UPA00989"/>
<dbReference type="SUPFAM" id="SSF53335">
    <property type="entry name" value="S-adenosyl-L-methionine-dependent methyltransferases"/>
    <property type="match status" value="1"/>
</dbReference>
<comment type="pathway">
    <text evidence="7">tRNA modification; N(7)-methylguanine-tRNA biosynthesis.</text>
</comment>
<gene>
    <name evidence="7 8" type="primary">trmB</name>
    <name evidence="8" type="ORF">NCTC12967_02129</name>
</gene>
<keyword evidence="6 7" id="KW-0819">tRNA processing</keyword>
<dbReference type="InterPro" id="IPR003358">
    <property type="entry name" value="tRNA_(Gua-N-7)_MeTrfase_Trmb"/>
</dbReference>
<dbReference type="PANTHER" id="PTHR23417:SF14">
    <property type="entry name" value="PENTACOTRIPEPTIDE-REPEAT REGION OF PRORP DOMAIN-CONTAINING PROTEIN"/>
    <property type="match status" value="1"/>
</dbReference>
<dbReference type="EC" id="2.1.1.33" evidence="7"/>
<evidence type="ECO:0000256" key="6">
    <source>
        <dbReference type="ARBA" id="ARBA00022694"/>
    </source>
</evidence>
<evidence type="ECO:0000256" key="4">
    <source>
        <dbReference type="ARBA" id="ARBA00022679"/>
    </source>
</evidence>
<dbReference type="GeneID" id="64407578"/>
<evidence type="ECO:0000313" key="9">
    <source>
        <dbReference type="Proteomes" id="UP000273044"/>
    </source>
</evidence>
<feature type="binding site" evidence="7">
    <location>
        <begin position="215"/>
        <end position="218"/>
    </location>
    <ligand>
        <name>substrate</name>
    </ligand>
</feature>
<dbReference type="HAMAP" id="MF_01057">
    <property type="entry name" value="tRNA_methyltr_TrmB"/>
    <property type="match status" value="1"/>
</dbReference>
<feature type="binding site" evidence="7">
    <location>
        <position position="94"/>
    </location>
    <ligand>
        <name>S-adenosyl-L-methionine</name>
        <dbReference type="ChEBI" id="CHEBI:59789"/>
    </ligand>
</feature>
<keyword evidence="9" id="KW-1185">Reference proteome</keyword>
<comment type="function">
    <text evidence="2 7">Catalyzes the formation of N(7)-methylguanine at position 46 (m7G46) in tRNA.</text>
</comment>
<evidence type="ECO:0000256" key="2">
    <source>
        <dbReference type="ARBA" id="ARBA00003015"/>
    </source>
</evidence>
<keyword evidence="5 7" id="KW-0949">S-adenosyl-L-methionine</keyword>
<keyword evidence="3 7" id="KW-0489">Methyltransferase</keyword>
<dbReference type="PROSITE" id="PS51625">
    <property type="entry name" value="SAM_MT_TRMB"/>
    <property type="match status" value="1"/>
</dbReference>
<feature type="binding site" evidence="7">
    <location>
        <position position="148"/>
    </location>
    <ligand>
        <name>substrate</name>
    </ligand>
</feature>
<dbReference type="PANTHER" id="PTHR23417">
    <property type="entry name" value="3-DEOXY-D-MANNO-OCTULOSONIC-ACID TRANSFERASE/TRNA GUANINE-N 7 - -METHYLTRANSFERASE"/>
    <property type="match status" value="1"/>
</dbReference>
<dbReference type="InterPro" id="IPR055361">
    <property type="entry name" value="tRNA_methyltr_TrmB_bact"/>
</dbReference>
<reference evidence="8 9" key="1">
    <citation type="submission" date="2018-12" db="EMBL/GenBank/DDBJ databases">
        <authorList>
            <consortium name="Pathogen Informatics"/>
        </authorList>
    </citation>
    <scope>NUCLEOTIDE SEQUENCE [LARGE SCALE GENOMIC DNA]</scope>
    <source>
        <strain evidence="8 9">NCTC12967</strain>
    </source>
</reference>
<feature type="binding site" evidence="7">
    <location>
        <position position="121"/>
    </location>
    <ligand>
        <name>S-adenosyl-L-methionine</name>
        <dbReference type="ChEBI" id="CHEBI:59789"/>
    </ligand>
</feature>
<dbReference type="RefSeq" id="WP_061788370.1">
    <property type="nucleotide sequence ID" value="NZ_LR134406.1"/>
</dbReference>
<dbReference type="InterPro" id="IPR029063">
    <property type="entry name" value="SAM-dependent_MTases_sf"/>
</dbReference>
<name>A0A448N0B8_9ACTN</name>
<sequence>MKPPRPQRTIVSFVRRNTRMNDSQRAAWDRHRARFLIDVPAAEMDTSIADDAHVDWDAVFGRQAPRIVEIGSGNGDSLVPMAAARPENDFIAFEVFPPGIASTMGRLGREGVGNVRIVPANGAQGLAVLFDDASLTELWTFFADPWRKARHHKRRLVSTEFADLVALKLRPGGLWRLATDWEDYAFWQRETLDAHPRLENLHDDWAPRYEARPVTKYEAKGLAQGRRVYDLTYRRLP</sequence>
<dbReference type="Gene3D" id="3.40.50.150">
    <property type="entry name" value="Vaccinia Virus protein VP39"/>
    <property type="match status" value="1"/>
</dbReference>
<evidence type="ECO:0000256" key="5">
    <source>
        <dbReference type="ARBA" id="ARBA00022691"/>
    </source>
</evidence>